<evidence type="ECO:0000313" key="3">
    <source>
        <dbReference type="EMBL" id="VAW05670.1"/>
    </source>
</evidence>
<dbReference type="EMBL" id="UOEH01000480">
    <property type="protein sequence ID" value="VAW05670.1"/>
    <property type="molecule type" value="Genomic_DNA"/>
</dbReference>
<feature type="compositionally biased region" description="Polar residues" evidence="1">
    <location>
        <begin position="1"/>
        <end position="10"/>
    </location>
</feature>
<proteinExistence type="predicted"/>
<organism evidence="3">
    <name type="scientific">hydrothermal vent metagenome</name>
    <dbReference type="NCBI Taxonomy" id="652676"/>
    <lineage>
        <taxon>unclassified sequences</taxon>
        <taxon>metagenomes</taxon>
        <taxon>ecological metagenomes</taxon>
    </lineage>
</organism>
<feature type="domain" description="Hemerythrin-like" evidence="2">
    <location>
        <begin position="41"/>
        <end position="172"/>
    </location>
</feature>
<dbReference type="AlphaFoldDB" id="A0A3B0SMN2"/>
<accession>A0A3B0SMN2</accession>
<name>A0A3B0SMN2_9ZZZZ</name>
<dbReference type="Gene3D" id="1.20.120.520">
    <property type="entry name" value="nmb1532 protein domain like"/>
    <property type="match status" value="1"/>
</dbReference>
<evidence type="ECO:0000256" key="1">
    <source>
        <dbReference type="SAM" id="MobiDB-lite"/>
    </source>
</evidence>
<protein>
    <recommendedName>
        <fullName evidence="2">Hemerythrin-like domain-containing protein</fullName>
    </recommendedName>
</protein>
<feature type="region of interest" description="Disordered" evidence="1">
    <location>
        <begin position="1"/>
        <end position="33"/>
    </location>
</feature>
<gene>
    <name evidence="3" type="ORF">MNBD_ALPHA05-1392</name>
</gene>
<evidence type="ECO:0000259" key="2">
    <source>
        <dbReference type="Pfam" id="PF01814"/>
    </source>
</evidence>
<dbReference type="Pfam" id="PF01814">
    <property type="entry name" value="Hemerythrin"/>
    <property type="match status" value="1"/>
</dbReference>
<dbReference type="InterPro" id="IPR012312">
    <property type="entry name" value="Hemerythrin-like"/>
</dbReference>
<reference evidence="3" key="1">
    <citation type="submission" date="2018-06" db="EMBL/GenBank/DDBJ databases">
        <authorList>
            <person name="Zhirakovskaya E."/>
        </authorList>
    </citation>
    <scope>NUCLEOTIDE SEQUENCE</scope>
</reference>
<sequence length="193" mass="21455">MNVTNTSNDRSGAEAGAAQESREAANPWDIEPPSPELIESPIEFLFVEHNRQRQAANILHLVADGEVDEAGVKKLIDFLDTDFAVHVADEELCFFPLLLQHCPPEDNIDKLIGRLADEHKKDEATVTSITAVLNDVMAGKKLNDKAIRTVRGFAEHILQHLALENAVLLPIARARLNEQALCALSDMMKERRM</sequence>